<name>A0A177CSR0_9PLEO</name>
<evidence type="ECO:0000256" key="2">
    <source>
        <dbReference type="ARBA" id="ARBA00022692"/>
    </source>
</evidence>
<evidence type="ECO:0000259" key="7">
    <source>
        <dbReference type="PROSITE" id="PS50261"/>
    </source>
</evidence>
<feature type="transmembrane region" description="Helical" evidence="6">
    <location>
        <begin position="88"/>
        <end position="111"/>
    </location>
</feature>
<feature type="transmembrane region" description="Helical" evidence="6">
    <location>
        <begin position="336"/>
        <end position="357"/>
    </location>
</feature>
<feature type="transmembrane region" description="Helical" evidence="6">
    <location>
        <begin position="377"/>
        <end position="397"/>
    </location>
</feature>
<evidence type="ECO:0000256" key="3">
    <source>
        <dbReference type="ARBA" id="ARBA00022989"/>
    </source>
</evidence>
<dbReference type="InParanoid" id="A0A177CSR0"/>
<comment type="subcellular location">
    <subcellularLocation>
        <location evidence="1">Membrane</location>
        <topology evidence="1">Multi-pass membrane protein</topology>
    </subcellularLocation>
</comment>
<dbReference type="AlphaFoldDB" id="A0A177CSR0"/>
<feature type="transmembrane region" description="Helical" evidence="6">
    <location>
        <begin position="171"/>
        <end position="191"/>
    </location>
</feature>
<feature type="compositionally biased region" description="Basic and acidic residues" evidence="5">
    <location>
        <begin position="422"/>
        <end position="443"/>
    </location>
</feature>
<dbReference type="GO" id="GO:0004930">
    <property type="term" value="F:G protein-coupled receptor activity"/>
    <property type="evidence" value="ECO:0007669"/>
    <property type="project" value="TreeGrafter"/>
</dbReference>
<dbReference type="PRINTS" id="PR02001">
    <property type="entry name" value="GCR1CAMPR"/>
</dbReference>
<evidence type="ECO:0000256" key="1">
    <source>
        <dbReference type="ARBA" id="ARBA00004141"/>
    </source>
</evidence>
<accession>A0A177CSR0</accession>
<evidence type="ECO:0000313" key="9">
    <source>
        <dbReference type="Proteomes" id="UP000077069"/>
    </source>
</evidence>
<feature type="domain" description="G-protein coupled receptors family 2 profile 2" evidence="7">
    <location>
        <begin position="8"/>
        <end position="200"/>
    </location>
</feature>
<feature type="region of interest" description="Disordered" evidence="5">
    <location>
        <begin position="241"/>
        <end position="327"/>
    </location>
</feature>
<dbReference type="GO" id="GO:0007166">
    <property type="term" value="P:cell surface receptor signaling pathway"/>
    <property type="evidence" value="ECO:0007669"/>
    <property type="project" value="InterPro"/>
</dbReference>
<dbReference type="Gene3D" id="1.20.1070.10">
    <property type="entry name" value="Rhodopsin 7-helix transmembrane proteins"/>
    <property type="match status" value="1"/>
</dbReference>
<dbReference type="InterPro" id="IPR022343">
    <property type="entry name" value="GCR1-cAMP_receptor"/>
</dbReference>
<feature type="compositionally biased region" description="Polar residues" evidence="5">
    <location>
        <begin position="241"/>
        <end position="250"/>
    </location>
</feature>
<dbReference type="SUPFAM" id="SSF81321">
    <property type="entry name" value="Family A G protein-coupled receptor-like"/>
    <property type="match status" value="1"/>
</dbReference>
<dbReference type="OrthoDB" id="18453at2759"/>
<dbReference type="GO" id="GO:0007189">
    <property type="term" value="P:adenylate cyclase-activating G protein-coupled receptor signaling pathway"/>
    <property type="evidence" value="ECO:0007669"/>
    <property type="project" value="TreeGrafter"/>
</dbReference>
<dbReference type="GO" id="GO:0005886">
    <property type="term" value="C:plasma membrane"/>
    <property type="evidence" value="ECO:0007669"/>
    <property type="project" value="TreeGrafter"/>
</dbReference>
<evidence type="ECO:0000256" key="6">
    <source>
        <dbReference type="SAM" id="Phobius"/>
    </source>
</evidence>
<keyword evidence="4 6" id="KW-0472">Membrane</keyword>
<dbReference type="PROSITE" id="PS50261">
    <property type="entry name" value="G_PROTEIN_RECEP_F2_4"/>
    <property type="match status" value="1"/>
</dbReference>
<protein>
    <recommendedName>
        <fullName evidence="7">G-protein coupled receptors family 2 profile 2 domain-containing protein</fullName>
    </recommendedName>
</protein>
<dbReference type="Proteomes" id="UP000077069">
    <property type="component" value="Unassembled WGS sequence"/>
</dbReference>
<dbReference type="GeneID" id="28761181"/>
<gene>
    <name evidence="8" type="ORF">CC84DRAFT_1161297</name>
</gene>
<feature type="transmembrane region" description="Helical" evidence="6">
    <location>
        <begin position="20"/>
        <end position="39"/>
    </location>
</feature>
<dbReference type="InterPro" id="IPR017981">
    <property type="entry name" value="GPCR_2-like_7TM"/>
</dbReference>
<dbReference type="EMBL" id="KV441549">
    <property type="protein sequence ID" value="OAG10336.1"/>
    <property type="molecule type" value="Genomic_DNA"/>
</dbReference>
<keyword evidence="2 6" id="KW-0812">Transmembrane</keyword>
<keyword evidence="9" id="KW-1185">Reference proteome</keyword>
<evidence type="ECO:0000256" key="4">
    <source>
        <dbReference type="ARBA" id="ARBA00023136"/>
    </source>
</evidence>
<proteinExistence type="predicted"/>
<dbReference type="STRING" id="1460663.A0A177CSR0"/>
<dbReference type="PANTHER" id="PTHR23112:SF0">
    <property type="entry name" value="TRANSMEMBRANE PROTEIN 116"/>
    <property type="match status" value="1"/>
</dbReference>
<dbReference type="RefSeq" id="XP_018040701.1">
    <property type="nucleotide sequence ID" value="XM_018177695.1"/>
</dbReference>
<feature type="transmembrane region" description="Helical" evidence="6">
    <location>
        <begin position="123"/>
        <end position="142"/>
    </location>
</feature>
<reference evidence="8 9" key="1">
    <citation type="submission" date="2016-05" db="EMBL/GenBank/DDBJ databases">
        <title>Comparative analysis of secretome profiles of manganese(II)-oxidizing ascomycete fungi.</title>
        <authorList>
            <consortium name="DOE Joint Genome Institute"/>
            <person name="Zeiner C.A."/>
            <person name="Purvine S.O."/>
            <person name="Zink E.M."/>
            <person name="Wu S."/>
            <person name="Pasa-Tolic L."/>
            <person name="Chaput D.L."/>
            <person name="Haridas S."/>
            <person name="Grigoriev I.V."/>
            <person name="Santelli C.M."/>
            <person name="Hansel C.M."/>
        </authorList>
    </citation>
    <scope>NUCLEOTIDE SEQUENCE [LARGE SCALE GENOMIC DNA]</scope>
    <source>
        <strain evidence="8 9">AP3s5-JAC2a</strain>
    </source>
</reference>
<feature type="transmembrane region" description="Helical" evidence="6">
    <location>
        <begin position="46"/>
        <end position="68"/>
    </location>
</feature>
<keyword evidence="3 6" id="KW-1133">Transmembrane helix</keyword>
<sequence>MVFSAREMLAIQVSERTMSVLSILGSLFIISTFLRWHYFRKPINRLVFYASFGNMLTNIATLISTSALPSQSAPFYALCEFQGILIQWFMMADTLWVFSMALNVMLVFFRGYDSRQLLRLEKWYLLFSYGGPGVIAIAYIIMNHHGPNTKKVIGPATIWCWVGKDVEWMRIAFFYAPIWVIIGATMCIYIATGRQIFKKRAELRSFSKIPDQELGTTLTNPFTAMDFRNIKVETEMKVETSYKTTSSDQDSLAAYPPSRGSFSSTKELSEPADISPPSMPFDNTKTSRREDGPRTGYKATAFSTSQAPDPDVKHSQSFTIQHNPNRRRTAATEGNAAAWGYFKVAFLMFAALFIVWVPSTVNRLQQFIDKEHPIFGLNLASALVLPLQGFWNSMIYISTTWPECKRALADTLDALSSRRTARRDQRPYAKKDFNTSTTKEVRGSEAPIPLGAVRTRPESQRHLQYMSSAESVRAAAG</sequence>
<dbReference type="Pfam" id="PF05462">
    <property type="entry name" value="Dicty_CAR"/>
    <property type="match status" value="1"/>
</dbReference>
<organism evidence="8 9">
    <name type="scientific">Paraphaeosphaeria sporulosa</name>
    <dbReference type="NCBI Taxonomy" id="1460663"/>
    <lineage>
        <taxon>Eukaryota</taxon>
        <taxon>Fungi</taxon>
        <taxon>Dikarya</taxon>
        <taxon>Ascomycota</taxon>
        <taxon>Pezizomycotina</taxon>
        <taxon>Dothideomycetes</taxon>
        <taxon>Pleosporomycetidae</taxon>
        <taxon>Pleosporales</taxon>
        <taxon>Massarineae</taxon>
        <taxon>Didymosphaeriaceae</taxon>
        <taxon>Paraphaeosphaeria</taxon>
    </lineage>
</organism>
<feature type="region of interest" description="Disordered" evidence="5">
    <location>
        <begin position="420"/>
        <end position="477"/>
    </location>
</feature>
<evidence type="ECO:0000313" key="8">
    <source>
        <dbReference type="EMBL" id="OAG10336.1"/>
    </source>
</evidence>
<evidence type="ECO:0000256" key="5">
    <source>
        <dbReference type="SAM" id="MobiDB-lite"/>
    </source>
</evidence>
<dbReference type="PANTHER" id="PTHR23112">
    <property type="entry name" value="G PROTEIN-COUPLED RECEPTOR 157-RELATED"/>
    <property type="match status" value="1"/>
</dbReference>